<name>A0A0E9VPQ5_ANGAN</name>
<sequence>MKSDEYNRFCVIYLRKTFVMAVFVHWLKTSVVTRNKHGAVHVLDKRVCCLFQVQ</sequence>
<accession>A0A0E9VPQ5</accession>
<protein>
    <submittedName>
        <fullName evidence="1">Uncharacterized protein</fullName>
    </submittedName>
</protein>
<evidence type="ECO:0000313" key="1">
    <source>
        <dbReference type="EMBL" id="JAH80016.1"/>
    </source>
</evidence>
<dbReference type="EMBL" id="GBXM01028561">
    <property type="protein sequence ID" value="JAH80016.1"/>
    <property type="molecule type" value="Transcribed_RNA"/>
</dbReference>
<reference evidence="1" key="2">
    <citation type="journal article" date="2015" name="Fish Shellfish Immunol.">
        <title>Early steps in the European eel (Anguilla anguilla)-Vibrio vulnificus interaction in the gills: Role of the RtxA13 toxin.</title>
        <authorList>
            <person name="Callol A."/>
            <person name="Pajuelo D."/>
            <person name="Ebbesson L."/>
            <person name="Teles M."/>
            <person name="MacKenzie S."/>
            <person name="Amaro C."/>
        </authorList>
    </citation>
    <scope>NUCLEOTIDE SEQUENCE</scope>
</reference>
<organism evidence="1">
    <name type="scientific">Anguilla anguilla</name>
    <name type="common">European freshwater eel</name>
    <name type="synonym">Muraena anguilla</name>
    <dbReference type="NCBI Taxonomy" id="7936"/>
    <lineage>
        <taxon>Eukaryota</taxon>
        <taxon>Metazoa</taxon>
        <taxon>Chordata</taxon>
        <taxon>Craniata</taxon>
        <taxon>Vertebrata</taxon>
        <taxon>Euteleostomi</taxon>
        <taxon>Actinopterygii</taxon>
        <taxon>Neopterygii</taxon>
        <taxon>Teleostei</taxon>
        <taxon>Anguilliformes</taxon>
        <taxon>Anguillidae</taxon>
        <taxon>Anguilla</taxon>
    </lineage>
</organism>
<reference evidence="1" key="1">
    <citation type="submission" date="2014-11" db="EMBL/GenBank/DDBJ databases">
        <authorList>
            <person name="Amaro Gonzalez C."/>
        </authorList>
    </citation>
    <scope>NUCLEOTIDE SEQUENCE</scope>
</reference>
<proteinExistence type="predicted"/>
<dbReference type="AlphaFoldDB" id="A0A0E9VPQ5"/>